<evidence type="ECO:0000256" key="8">
    <source>
        <dbReference type="ARBA" id="ARBA00037927"/>
    </source>
</evidence>
<dbReference type="GO" id="GO:0000062">
    <property type="term" value="F:fatty-acyl-CoA binding"/>
    <property type="evidence" value="ECO:0007669"/>
    <property type="project" value="TreeGrafter"/>
</dbReference>
<comment type="pathway">
    <text evidence="8">Amino-acid metabolism; tryptophan metabolism.</text>
</comment>
<dbReference type="SUPFAM" id="SSF56645">
    <property type="entry name" value="Acyl-CoA dehydrogenase NM domain-like"/>
    <property type="match status" value="1"/>
</dbReference>
<dbReference type="Pfam" id="PF02770">
    <property type="entry name" value="Acyl-CoA_dh_M"/>
    <property type="match status" value="1"/>
</dbReference>
<keyword evidence="16" id="KW-1185">Reference proteome</keyword>
<dbReference type="GO" id="GO:0050660">
    <property type="term" value="F:flavin adenine dinucleotide binding"/>
    <property type="evidence" value="ECO:0007669"/>
    <property type="project" value="InterPro"/>
</dbReference>
<comment type="catalytic activity">
    <reaction evidence="10">
        <text>glutaryl-CoA + oxidized [electron-transfer flavoprotein] + 2 H(+) = (2E)-butenoyl-CoA + reduced [electron-transfer flavoprotein] + CO2</text>
        <dbReference type="Rhea" id="RHEA:13389"/>
        <dbReference type="Rhea" id="RHEA-COMP:10685"/>
        <dbReference type="Rhea" id="RHEA-COMP:10686"/>
        <dbReference type="ChEBI" id="CHEBI:15378"/>
        <dbReference type="ChEBI" id="CHEBI:16526"/>
        <dbReference type="ChEBI" id="CHEBI:57332"/>
        <dbReference type="ChEBI" id="CHEBI:57378"/>
        <dbReference type="ChEBI" id="CHEBI:57692"/>
        <dbReference type="ChEBI" id="CHEBI:58307"/>
        <dbReference type="EC" id="1.3.8.6"/>
    </reaction>
</comment>
<dbReference type="Gene3D" id="2.40.110.10">
    <property type="entry name" value="Butyryl-CoA Dehydrogenase, subunit A, domain 2"/>
    <property type="match status" value="1"/>
</dbReference>
<evidence type="ECO:0000259" key="14">
    <source>
        <dbReference type="Pfam" id="PF02771"/>
    </source>
</evidence>
<organism evidence="15 16">
    <name type="scientific">Meiothermus granaticius NBRC 107808</name>
    <dbReference type="NCBI Taxonomy" id="1227551"/>
    <lineage>
        <taxon>Bacteria</taxon>
        <taxon>Thermotogati</taxon>
        <taxon>Deinococcota</taxon>
        <taxon>Deinococci</taxon>
        <taxon>Thermales</taxon>
        <taxon>Thermaceae</taxon>
        <taxon>Meiothermus</taxon>
    </lineage>
</organism>
<evidence type="ECO:0000256" key="9">
    <source>
        <dbReference type="ARBA" id="ARBA00039033"/>
    </source>
</evidence>
<dbReference type="InterPro" id="IPR046373">
    <property type="entry name" value="Acyl-CoA_Oxase/DH_mid-dom_sf"/>
</dbReference>
<keyword evidence="3 11" id="KW-0285">Flavoprotein</keyword>
<evidence type="ECO:0000256" key="2">
    <source>
        <dbReference type="ARBA" id="ARBA00009347"/>
    </source>
</evidence>
<keyword evidence="5" id="KW-0809">Transit peptide</keyword>
<dbReference type="InterPro" id="IPR006089">
    <property type="entry name" value="Acyl-CoA_DH_CS"/>
</dbReference>
<evidence type="ECO:0000256" key="5">
    <source>
        <dbReference type="ARBA" id="ARBA00022946"/>
    </source>
</evidence>
<feature type="domain" description="Acyl-CoA dehydrogenase/oxidase C-terminal" evidence="12">
    <location>
        <begin position="279"/>
        <end position="425"/>
    </location>
</feature>
<dbReference type="InterPro" id="IPR009075">
    <property type="entry name" value="AcylCo_DH/oxidase_C"/>
</dbReference>
<dbReference type="PANTHER" id="PTHR42807">
    <property type="entry name" value="GLUTARYL-COA DEHYDROGENASE, MITOCHONDRIAL"/>
    <property type="match status" value="1"/>
</dbReference>
<dbReference type="InterPro" id="IPR006091">
    <property type="entry name" value="Acyl-CoA_Oxase/DH_mid-dom"/>
</dbReference>
<protein>
    <recommendedName>
        <fullName evidence="9">glutaryl-CoA dehydrogenase (ETF)</fullName>
        <ecNumber evidence="9">1.3.8.6</ecNumber>
    </recommendedName>
</protein>
<dbReference type="FunFam" id="1.10.540.10:FF:000026">
    <property type="entry name" value="Acyl-CoA dehydrogenase medium chain"/>
    <property type="match status" value="1"/>
</dbReference>
<comment type="pathway">
    <text evidence="7">Amino-acid metabolism; lysine degradation.</text>
</comment>
<dbReference type="AlphaFoldDB" id="A0A399FAV9"/>
<dbReference type="InterPro" id="IPR052033">
    <property type="entry name" value="Glutaryl-CoA_DH_mitochondrial"/>
</dbReference>
<dbReference type="Gene3D" id="1.10.540.10">
    <property type="entry name" value="Acyl-CoA dehydrogenase/oxidase, N-terminal domain"/>
    <property type="match status" value="1"/>
</dbReference>
<name>A0A399FAV9_9DEIN</name>
<evidence type="ECO:0000256" key="6">
    <source>
        <dbReference type="ARBA" id="ARBA00023002"/>
    </source>
</evidence>
<reference evidence="15 16" key="1">
    <citation type="submission" date="2018-08" db="EMBL/GenBank/DDBJ databases">
        <title>Meiothermus granaticius genome AF-68 sequencing project.</title>
        <authorList>
            <person name="Da Costa M.S."/>
            <person name="Albuquerque L."/>
            <person name="Raposo P."/>
            <person name="Froufe H.J.C."/>
            <person name="Barroso C.S."/>
            <person name="Egas C."/>
        </authorList>
    </citation>
    <scope>NUCLEOTIDE SEQUENCE [LARGE SCALE GENOMIC DNA]</scope>
    <source>
        <strain evidence="15 16">AF-68</strain>
    </source>
</reference>
<evidence type="ECO:0000313" key="16">
    <source>
        <dbReference type="Proteomes" id="UP000266178"/>
    </source>
</evidence>
<dbReference type="InterPro" id="IPR036250">
    <property type="entry name" value="AcylCo_DH-like_C"/>
</dbReference>
<dbReference type="GO" id="GO:0004361">
    <property type="term" value="F:glutaryl-CoA dehydrogenase activity"/>
    <property type="evidence" value="ECO:0007669"/>
    <property type="project" value="UniProtKB-EC"/>
</dbReference>
<dbReference type="Gene3D" id="1.20.140.10">
    <property type="entry name" value="Butyryl-CoA Dehydrogenase, subunit A, domain 3"/>
    <property type="match status" value="1"/>
</dbReference>
<gene>
    <name evidence="15" type="primary">mmgC_1</name>
    <name evidence="15" type="ORF">Mgrana_01253</name>
</gene>
<feature type="domain" description="Acyl-CoA oxidase/dehydrogenase middle" evidence="13">
    <location>
        <begin position="175"/>
        <end position="267"/>
    </location>
</feature>
<dbReference type="GO" id="GO:0046949">
    <property type="term" value="P:fatty-acyl-CoA biosynthetic process"/>
    <property type="evidence" value="ECO:0007669"/>
    <property type="project" value="TreeGrafter"/>
</dbReference>
<dbReference type="EMBL" id="QWLB01000013">
    <property type="protein sequence ID" value="RIH92845.1"/>
    <property type="molecule type" value="Genomic_DNA"/>
</dbReference>
<dbReference type="InterPro" id="IPR037069">
    <property type="entry name" value="AcylCoA_DH/ox_N_sf"/>
</dbReference>
<evidence type="ECO:0000256" key="4">
    <source>
        <dbReference type="ARBA" id="ARBA00022827"/>
    </source>
</evidence>
<dbReference type="PROSITE" id="PS00072">
    <property type="entry name" value="ACYL_COA_DH_1"/>
    <property type="match status" value="1"/>
</dbReference>
<dbReference type="Pfam" id="PF02771">
    <property type="entry name" value="Acyl-CoA_dh_N"/>
    <property type="match status" value="1"/>
</dbReference>
<proteinExistence type="inferred from homology"/>
<evidence type="ECO:0000256" key="3">
    <source>
        <dbReference type="ARBA" id="ARBA00022630"/>
    </source>
</evidence>
<evidence type="ECO:0000259" key="12">
    <source>
        <dbReference type="Pfam" id="PF00441"/>
    </source>
</evidence>
<keyword evidence="4 11" id="KW-0274">FAD</keyword>
<accession>A0A399FAV9</accession>
<dbReference type="GO" id="GO:0033539">
    <property type="term" value="P:fatty acid beta-oxidation using acyl-CoA dehydrogenase"/>
    <property type="evidence" value="ECO:0007669"/>
    <property type="project" value="TreeGrafter"/>
</dbReference>
<comment type="caution">
    <text evidence="15">The sequence shown here is derived from an EMBL/GenBank/DDBJ whole genome shotgun (WGS) entry which is preliminary data.</text>
</comment>
<evidence type="ECO:0000256" key="10">
    <source>
        <dbReference type="ARBA" id="ARBA00049493"/>
    </source>
</evidence>
<dbReference type="InterPro" id="IPR013786">
    <property type="entry name" value="AcylCoA_DH/ox_N"/>
</dbReference>
<dbReference type="EC" id="1.3.8.6" evidence="9"/>
<dbReference type="PANTHER" id="PTHR42807:SF1">
    <property type="entry name" value="GLUTARYL-COA DEHYDROGENASE, MITOCHONDRIAL"/>
    <property type="match status" value="1"/>
</dbReference>
<keyword evidence="6 11" id="KW-0560">Oxidoreductase</keyword>
<evidence type="ECO:0000256" key="1">
    <source>
        <dbReference type="ARBA" id="ARBA00001974"/>
    </source>
</evidence>
<evidence type="ECO:0000313" key="15">
    <source>
        <dbReference type="EMBL" id="RIH92845.1"/>
    </source>
</evidence>
<dbReference type="Proteomes" id="UP000266178">
    <property type="component" value="Unassembled WGS sequence"/>
</dbReference>
<evidence type="ECO:0000259" key="13">
    <source>
        <dbReference type="Pfam" id="PF02770"/>
    </source>
</evidence>
<evidence type="ECO:0000256" key="7">
    <source>
        <dbReference type="ARBA" id="ARBA00037899"/>
    </source>
</evidence>
<dbReference type="PROSITE" id="PS00073">
    <property type="entry name" value="ACYL_COA_DH_2"/>
    <property type="match status" value="1"/>
</dbReference>
<evidence type="ECO:0000256" key="11">
    <source>
        <dbReference type="RuleBase" id="RU362125"/>
    </source>
</evidence>
<sequence>MTNDPTPVTPTAFPFSVAEGVAPREREPAPYQGVPGPGFVNWRVRFPMFDFLQVSELLTAEEREIGRAARKFLEAECLPHINRWWENAEFPTHLIRKFGEMGFLGPTIPTEYGGLGASAASYGLVAYELERIDSGLRSFCSVQSSLVMYPIYAFGSEEQKREYLPKLATGEYVGCFGLTESDGGSDPDGNMKTRARRDGDFYRLSGSKMWITNGNLAQIAVIWAKDDEGVVRGFIVPTDTPGFKANKIQHKISLRASVTSELVLEDVRVPASAMLPGVQGLKGPLSCLTQARYGIAWGALGALEAVYTEALEYAKSRTTFGSSIASRQLVQEKLVRMASDHTKGLLLAWRLAQLKDAGKLKPAQVSLGKRDNVRAALNGARAAREILGGSGITLEYHSIRHMLNLETVDTYEGTHDIHTLILGREFTGENALGESPKKEAVGSRG</sequence>
<dbReference type="SUPFAM" id="SSF47203">
    <property type="entry name" value="Acyl-CoA dehydrogenase C-terminal domain-like"/>
    <property type="match status" value="1"/>
</dbReference>
<feature type="domain" description="Acyl-CoA dehydrogenase/oxidase N-terminal" evidence="14">
    <location>
        <begin position="59"/>
        <end position="171"/>
    </location>
</feature>
<comment type="similarity">
    <text evidence="2 11">Belongs to the acyl-CoA dehydrogenase family.</text>
</comment>
<dbReference type="Pfam" id="PF00441">
    <property type="entry name" value="Acyl-CoA_dh_1"/>
    <property type="match status" value="1"/>
</dbReference>
<dbReference type="InterPro" id="IPR009100">
    <property type="entry name" value="AcylCoA_DH/oxidase_NM_dom_sf"/>
</dbReference>
<comment type="cofactor">
    <cofactor evidence="1 11">
        <name>FAD</name>
        <dbReference type="ChEBI" id="CHEBI:57692"/>
    </cofactor>
</comment>